<proteinExistence type="predicted"/>
<reference evidence="1 2" key="1">
    <citation type="submission" date="2019-05" db="EMBL/GenBank/DDBJ databases">
        <authorList>
            <consortium name="Pathogen Informatics"/>
        </authorList>
    </citation>
    <scope>NUCLEOTIDE SEQUENCE [LARGE SCALE GENOMIC DNA]</scope>
    <source>
        <strain evidence="1 2">NCTC13032</strain>
    </source>
</reference>
<gene>
    <name evidence="1" type="primary">znuA_1</name>
    <name evidence="1" type="ORF">NCTC13032_04548</name>
</gene>
<organism evidence="1 2">
    <name type="scientific">Leclercia adecarboxylata</name>
    <dbReference type="NCBI Taxonomy" id="83655"/>
    <lineage>
        <taxon>Bacteria</taxon>
        <taxon>Pseudomonadati</taxon>
        <taxon>Pseudomonadota</taxon>
        <taxon>Gammaproteobacteria</taxon>
        <taxon>Enterobacterales</taxon>
        <taxon>Enterobacteriaceae</taxon>
        <taxon>Leclercia</taxon>
    </lineage>
</organism>
<sequence>MTPTGTTKNTTVSRRLAISPSIQKFNPVRSVYMKSEHSWLSKKRPAFLLSHSSGQAVVEAVARGTSVRMGTLDPLGTSIQLSKASYSQFLSQLANQYASCLKGD</sequence>
<dbReference type="Proteomes" id="UP000310719">
    <property type="component" value="Chromosome"/>
</dbReference>
<protein>
    <submittedName>
        <fullName evidence="1">High-affinity zinc uptake system protein znuA</fullName>
    </submittedName>
</protein>
<dbReference type="AlphaFoldDB" id="A0A4U9HZ96"/>
<dbReference type="EMBL" id="LR590464">
    <property type="protein sequence ID" value="VTP69760.1"/>
    <property type="molecule type" value="Genomic_DNA"/>
</dbReference>
<evidence type="ECO:0000313" key="2">
    <source>
        <dbReference type="Proteomes" id="UP000310719"/>
    </source>
</evidence>
<dbReference type="Gene3D" id="3.40.50.1980">
    <property type="entry name" value="Nitrogenase molybdenum iron protein domain"/>
    <property type="match status" value="1"/>
</dbReference>
<accession>A0A4U9HZ96</accession>
<name>A0A4U9HZ96_9ENTR</name>
<evidence type="ECO:0000313" key="1">
    <source>
        <dbReference type="EMBL" id="VTP69760.1"/>
    </source>
</evidence>
<dbReference type="SUPFAM" id="SSF53807">
    <property type="entry name" value="Helical backbone' metal receptor"/>
    <property type="match status" value="1"/>
</dbReference>